<dbReference type="AlphaFoldDB" id="A0AAV9CRK1"/>
<dbReference type="Proteomes" id="UP001180020">
    <property type="component" value="Unassembled WGS sequence"/>
</dbReference>
<dbReference type="PANTHER" id="PTHR15663">
    <property type="entry name" value="COMM DOMAIN-CONTAINING PROTEIN 9"/>
    <property type="match status" value="1"/>
</dbReference>
<reference evidence="1" key="1">
    <citation type="journal article" date="2023" name="Nat. Commun.">
        <title>Diploid and tetraploid genomes of Acorus and the evolution of monocots.</title>
        <authorList>
            <person name="Ma L."/>
            <person name="Liu K.W."/>
            <person name="Li Z."/>
            <person name="Hsiao Y.Y."/>
            <person name="Qi Y."/>
            <person name="Fu T."/>
            <person name="Tang G.D."/>
            <person name="Zhang D."/>
            <person name="Sun W.H."/>
            <person name="Liu D.K."/>
            <person name="Li Y."/>
            <person name="Chen G.Z."/>
            <person name="Liu X.D."/>
            <person name="Liao X.Y."/>
            <person name="Jiang Y.T."/>
            <person name="Yu X."/>
            <person name="Hao Y."/>
            <person name="Huang J."/>
            <person name="Zhao X.W."/>
            <person name="Ke S."/>
            <person name="Chen Y.Y."/>
            <person name="Wu W.L."/>
            <person name="Hsu J.L."/>
            <person name="Lin Y.F."/>
            <person name="Huang M.D."/>
            <person name="Li C.Y."/>
            <person name="Huang L."/>
            <person name="Wang Z.W."/>
            <person name="Zhao X."/>
            <person name="Zhong W.Y."/>
            <person name="Peng D.H."/>
            <person name="Ahmad S."/>
            <person name="Lan S."/>
            <person name="Zhang J.S."/>
            <person name="Tsai W.C."/>
            <person name="Van de Peer Y."/>
            <person name="Liu Z.J."/>
        </authorList>
    </citation>
    <scope>NUCLEOTIDE SEQUENCE</scope>
    <source>
        <strain evidence="1">CP</strain>
    </source>
</reference>
<dbReference type="PANTHER" id="PTHR15663:SF6">
    <property type="entry name" value="COMM DOMAIN-CONTAINING PROTEIN-RELATED"/>
    <property type="match status" value="1"/>
</dbReference>
<evidence type="ECO:0000313" key="2">
    <source>
        <dbReference type="Proteomes" id="UP001180020"/>
    </source>
</evidence>
<gene>
    <name evidence="1" type="ORF">QJS10_CPB17g01611</name>
</gene>
<keyword evidence="2" id="KW-1185">Reference proteome</keyword>
<accession>A0AAV9CRK1</accession>
<sequence>MLLQKYQSQWKEDALKEPPVWQRTSVSSQVKLNTFAALTTIPSSEFSSEIWPRQDDAVCASTSVNDDLSLPGIASTSLQRNDGPVDNLAVLPRLKSMTWTMEKRNSAPASRVAVISLKLQDYTKTPGGETEVRFQISRDTLEAMLRSMTCISDKLSNSQVCGTSVPLQKKQKQ</sequence>
<name>A0AAV9CRK1_ACOCL</name>
<organism evidence="1 2">
    <name type="scientific">Acorus calamus</name>
    <name type="common">Sweet flag</name>
    <dbReference type="NCBI Taxonomy" id="4465"/>
    <lineage>
        <taxon>Eukaryota</taxon>
        <taxon>Viridiplantae</taxon>
        <taxon>Streptophyta</taxon>
        <taxon>Embryophyta</taxon>
        <taxon>Tracheophyta</taxon>
        <taxon>Spermatophyta</taxon>
        <taxon>Magnoliopsida</taxon>
        <taxon>Liliopsida</taxon>
        <taxon>Acoraceae</taxon>
        <taxon>Acorus</taxon>
    </lineage>
</organism>
<protein>
    <recommendedName>
        <fullName evidence="3">COMM domain-containing protein</fullName>
    </recommendedName>
</protein>
<proteinExistence type="predicted"/>
<evidence type="ECO:0000313" key="1">
    <source>
        <dbReference type="EMBL" id="KAK1291166.1"/>
    </source>
</evidence>
<evidence type="ECO:0008006" key="3">
    <source>
        <dbReference type="Google" id="ProtNLM"/>
    </source>
</evidence>
<dbReference type="EMBL" id="JAUJYO010000017">
    <property type="protein sequence ID" value="KAK1291166.1"/>
    <property type="molecule type" value="Genomic_DNA"/>
</dbReference>
<dbReference type="InterPro" id="IPR037360">
    <property type="entry name" value="COMMD9"/>
</dbReference>
<comment type="caution">
    <text evidence="1">The sequence shown here is derived from an EMBL/GenBank/DDBJ whole genome shotgun (WGS) entry which is preliminary data.</text>
</comment>
<reference evidence="1" key="2">
    <citation type="submission" date="2023-06" db="EMBL/GenBank/DDBJ databases">
        <authorList>
            <person name="Ma L."/>
            <person name="Liu K.-W."/>
            <person name="Li Z."/>
            <person name="Hsiao Y.-Y."/>
            <person name="Qi Y."/>
            <person name="Fu T."/>
            <person name="Tang G."/>
            <person name="Zhang D."/>
            <person name="Sun W.-H."/>
            <person name="Liu D.-K."/>
            <person name="Li Y."/>
            <person name="Chen G.-Z."/>
            <person name="Liu X.-D."/>
            <person name="Liao X.-Y."/>
            <person name="Jiang Y.-T."/>
            <person name="Yu X."/>
            <person name="Hao Y."/>
            <person name="Huang J."/>
            <person name="Zhao X.-W."/>
            <person name="Ke S."/>
            <person name="Chen Y.-Y."/>
            <person name="Wu W.-L."/>
            <person name="Hsu J.-L."/>
            <person name="Lin Y.-F."/>
            <person name="Huang M.-D."/>
            <person name="Li C.-Y."/>
            <person name="Huang L."/>
            <person name="Wang Z.-W."/>
            <person name="Zhao X."/>
            <person name="Zhong W.-Y."/>
            <person name="Peng D.-H."/>
            <person name="Ahmad S."/>
            <person name="Lan S."/>
            <person name="Zhang J.-S."/>
            <person name="Tsai W.-C."/>
            <person name="Van De Peer Y."/>
            <person name="Liu Z.-J."/>
        </authorList>
    </citation>
    <scope>NUCLEOTIDE SEQUENCE</scope>
    <source>
        <strain evidence="1">CP</strain>
        <tissue evidence="1">Leaves</tissue>
    </source>
</reference>